<dbReference type="CDD" id="cd10787">
    <property type="entry name" value="LamB_YcsF_like"/>
    <property type="match status" value="1"/>
</dbReference>
<dbReference type="EMBL" id="RHHB01000078">
    <property type="protein sequence ID" value="RNB43169.1"/>
    <property type="molecule type" value="Genomic_DNA"/>
</dbReference>
<dbReference type="EC" id="3.5.2.9" evidence="1"/>
<dbReference type="OrthoDB" id="9773478at2"/>
<dbReference type="GO" id="GO:0005524">
    <property type="term" value="F:ATP binding"/>
    <property type="evidence" value="ECO:0007669"/>
    <property type="project" value="UniProtKB-UniRule"/>
</dbReference>
<organism evidence="2 3">
    <name type="scientific">Agromyces tardus</name>
    <dbReference type="NCBI Taxonomy" id="2583849"/>
    <lineage>
        <taxon>Bacteria</taxon>
        <taxon>Bacillati</taxon>
        <taxon>Actinomycetota</taxon>
        <taxon>Actinomycetes</taxon>
        <taxon>Micrococcales</taxon>
        <taxon>Microbacteriaceae</taxon>
        <taxon>Agromyces</taxon>
    </lineage>
</organism>
<evidence type="ECO:0000313" key="2">
    <source>
        <dbReference type="EMBL" id="RNB43169.1"/>
    </source>
</evidence>
<dbReference type="Pfam" id="PF03746">
    <property type="entry name" value="LamB_YcsF"/>
    <property type="match status" value="1"/>
</dbReference>
<dbReference type="HAMAP" id="MF_00691">
    <property type="entry name" value="PxpA"/>
    <property type="match status" value="1"/>
</dbReference>
<dbReference type="GO" id="GO:0005975">
    <property type="term" value="P:carbohydrate metabolic process"/>
    <property type="evidence" value="ECO:0007669"/>
    <property type="project" value="InterPro"/>
</dbReference>
<keyword evidence="3" id="KW-1185">Reference proteome</keyword>
<comment type="function">
    <text evidence="1">Catalyzes the cleavage of 5-oxoproline to form L-glutamate coupled to the hydrolysis of ATP to ADP and inorganic phosphate.</text>
</comment>
<evidence type="ECO:0000313" key="3">
    <source>
        <dbReference type="Proteomes" id="UP000275048"/>
    </source>
</evidence>
<sequence length="253" mass="25958">MQRSIDLNADLGESFGTWPMGDDAAMFRLVSSANVACGFHAGDARTMVESVRLASTHGVALGAHPGYRDLAGFGRRHLAVDPDELAAELAYQLGALDGIARGAGLRVRYVKAHGALYHRLTVDAAAARAIADTVAAFDGELVILGAPGGALEHATDAAGLRFAREAFVDRAYLADGSLVPRGEAGAVVHDADAAAERAVELAVTGGIAADDGARVDLAPDSLCLHGDTPGAVQIAIAVRRALEAAGVEVRAFA</sequence>
<evidence type="ECO:0000256" key="1">
    <source>
        <dbReference type="HAMAP-Rule" id="MF_00691"/>
    </source>
</evidence>
<dbReference type="InterPro" id="IPR005501">
    <property type="entry name" value="LamB/YcsF/PxpA-like"/>
</dbReference>
<comment type="caution">
    <text evidence="2">The sequence shown here is derived from an EMBL/GenBank/DDBJ whole genome shotgun (WGS) entry which is preliminary data.</text>
</comment>
<keyword evidence="1" id="KW-0547">Nucleotide-binding</keyword>
<comment type="catalytic activity">
    <reaction evidence="1">
        <text>5-oxo-L-proline + ATP + 2 H2O = L-glutamate + ADP + phosphate + H(+)</text>
        <dbReference type="Rhea" id="RHEA:10348"/>
        <dbReference type="ChEBI" id="CHEBI:15377"/>
        <dbReference type="ChEBI" id="CHEBI:15378"/>
        <dbReference type="ChEBI" id="CHEBI:29985"/>
        <dbReference type="ChEBI" id="CHEBI:30616"/>
        <dbReference type="ChEBI" id="CHEBI:43474"/>
        <dbReference type="ChEBI" id="CHEBI:58402"/>
        <dbReference type="ChEBI" id="CHEBI:456216"/>
        <dbReference type="EC" id="3.5.2.9"/>
    </reaction>
</comment>
<dbReference type="SUPFAM" id="SSF88713">
    <property type="entry name" value="Glycoside hydrolase/deacetylase"/>
    <property type="match status" value="1"/>
</dbReference>
<dbReference type="NCBIfam" id="NF003816">
    <property type="entry name" value="PRK05406.1-5"/>
    <property type="match status" value="1"/>
</dbReference>
<dbReference type="Gene3D" id="3.20.20.370">
    <property type="entry name" value="Glycoside hydrolase/deacetylase"/>
    <property type="match status" value="1"/>
</dbReference>
<accession>A0A3M7ZVY8</accession>
<comment type="similarity">
    <text evidence="1">Belongs to the LamB/PxpA family.</text>
</comment>
<dbReference type="Proteomes" id="UP000275048">
    <property type="component" value="Unassembled WGS sequence"/>
</dbReference>
<protein>
    <recommendedName>
        <fullName evidence="1">5-oxoprolinase subunit A</fullName>
        <shortName evidence="1">5-OPase subunit A</shortName>
        <ecNumber evidence="1">3.5.2.9</ecNumber>
    </recommendedName>
    <alternativeName>
        <fullName evidence="1">5-oxoprolinase (ATP-hydrolyzing) subunit A</fullName>
    </alternativeName>
</protein>
<name>A0A3M7ZVY8_9MICO</name>
<proteinExistence type="inferred from homology"/>
<keyword evidence="1" id="KW-0067">ATP-binding</keyword>
<dbReference type="InterPro" id="IPR011330">
    <property type="entry name" value="Glyco_hydro/deAcase_b/a-brl"/>
</dbReference>
<keyword evidence="1 2" id="KW-0378">Hydrolase</keyword>
<dbReference type="GO" id="GO:0017168">
    <property type="term" value="F:5-oxoprolinase (ATP-hydrolyzing) activity"/>
    <property type="evidence" value="ECO:0007669"/>
    <property type="project" value="UniProtKB-UniRule"/>
</dbReference>
<reference evidence="2 3" key="1">
    <citation type="submission" date="2018-10" db="EMBL/GenBank/DDBJ databases">
        <title>Isolation, diversity and antibacterial activity of antinobacteria from the wheat rhizosphere soil.</title>
        <authorList>
            <person name="Sun T."/>
        </authorList>
    </citation>
    <scope>NUCLEOTIDE SEQUENCE [LARGE SCALE GENOMIC DNA]</scope>
    <source>
        <strain evidence="2 3">SJ-23</strain>
    </source>
</reference>
<comment type="subunit">
    <text evidence="1">Forms a complex composed of PxpA, PxpB and PxpC.</text>
</comment>
<dbReference type="RefSeq" id="WP_122938641.1">
    <property type="nucleotide sequence ID" value="NZ_JBHSNT010000014.1"/>
</dbReference>
<gene>
    <name evidence="1 2" type="primary">pxpA</name>
    <name evidence="2" type="ORF">EDM22_18940</name>
</gene>
<dbReference type="AlphaFoldDB" id="A0A3M7ZVY8"/>
<dbReference type="PANTHER" id="PTHR30292:SF0">
    <property type="entry name" value="5-OXOPROLINASE SUBUNIT A"/>
    <property type="match status" value="1"/>
</dbReference>
<dbReference type="NCBIfam" id="NF003814">
    <property type="entry name" value="PRK05406.1-3"/>
    <property type="match status" value="1"/>
</dbReference>
<dbReference type="PANTHER" id="PTHR30292">
    <property type="entry name" value="UNCHARACTERIZED PROTEIN YBGL-RELATED"/>
    <property type="match status" value="1"/>
</dbReference>